<comment type="caution">
    <text evidence="13">The sequence shown here is derived from an EMBL/GenBank/DDBJ whole genome shotgun (WGS) entry which is preliminary data.</text>
</comment>
<dbReference type="EMBL" id="AFNU02000005">
    <property type="protein sequence ID" value="ERJ12224.1"/>
    <property type="molecule type" value="Genomic_DNA"/>
</dbReference>
<dbReference type="GO" id="GO:0032131">
    <property type="term" value="F:alkylated DNA binding"/>
    <property type="evidence" value="ECO:0007669"/>
    <property type="project" value="TreeGrafter"/>
</dbReference>
<reference evidence="13 14" key="2">
    <citation type="journal article" date="2013" name="PLoS ONE">
        <title>INDIGO - INtegrated Data Warehouse of MIcrobial GenOmes with Examples from the Red Sea Extremophiles.</title>
        <authorList>
            <person name="Alam I."/>
            <person name="Antunes A."/>
            <person name="Kamau A.A."/>
            <person name="Ba Alawi W."/>
            <person name="Kalkatawi M."/>
            <person name="Stingl U."/>
            <person name="Bajic V.B."/>
        </authorList>
    </citation>
    <scope>NUCLEOTIDE SEQUENCE [LARGE SCALE GENOMIC DNA]</scope>
    <source>
        <strain evidence="13 14">SSD-17B</strain>
    </source>
</reference>
<dbReference type="SUPFAM" id="SSF48150">
    <property type="entry name" value="DNA-glycosylase"/>
    <property type="match status" value="1"/>
</dbReference>
<dbReference type="InterPro" id="IPR036631">
    <property type="entry name" value="MGMT_N_sf"/>
</dbReference>
<evidence type="ECO:0000256" key="7">
    <source>
        <dbReference type="ARBA" id="ARBA00022679"/>
    </source>
</evidence>
<gene>
    <name evidence="13" type="primary">ogt</name>
    <name evidence="13" type="ORF">HLPCO_001751</name>
</gene>
<dbReference type="Pfam" id="PF01035">
    <property type="entry name" value="DNA_binding_1"/>
    <property type="match status" value="1"/>
</dbReference>
<dbReference type="GO" id="GO:0003908">
    <property type="term" value="F:methylated-DNA-[protein]-cysteine S-methyltransferase activity"/>
    <property type="evidence" value="ECO:0007669"/>
    <property type="project" value="UniProtKB-UniRule"/>
</dbReference>
<keyword evidence="13" id="KW-0378">Hydrolase</keyword>
<dbReference type="SUPFAM" id="SSF53155">
    <property type="entry name" value="Methylated DNA-protein cysteine methyltransferase domain"/>
    <property type="match status" value="1"/>
</dbReference>
<dbReference type="AlphaFoldDB" id="F7PTR1"/>
<organism evidence="13 14">
    <name type="scientific">Haloplasma contractile SSD-17B</name>
    <dbReference type="NCBI Taxonomy" id="1033810"/>
    <lineage>
        <taxon>Bacteria</taxon>
        <taxon>Bacillati</taxon>
        <taxon>Mycoplasmatota</taxon>
        <taxon>Mollicutes</taxon>
        <taxon>Haloplasmatales</taxon>
        <taxon>Haloplasmataceae</taxon>
        <taxon>Haloplasma</taxon>
    </lineage>
</organism>
<dbReference type="NCBIfam" id="TIGR00589">
    <property type="entry name" value="ogt"/>
    <property type="match status" value="1"/>
</dbReference>
<dbReference type="PROSITE" id="PS00374">
    <property type="entry name" value="MGMT"/>
    <property type="match status" value="1"/>
</dbReference>
<dbReference type="FunFam" id="1.10.10.10:FF:000214">
    <property type="entry name" value="Methylated-DNA--protein-cysteine methyltransferase"/>
    <property type="match status" value="1"/>
</dbReference>
<dbReference type="Pfam" id="PF00730">
    <property type="entry name" value="HhH-GPD"/>
    <property type="match status" value="1"/>
</dbReference>
<comment type="subcellular location">
    <subcellularLocation>
        <location evidence="11">Cytoplasm</location>
    </subcellularLocation>
</comment>
<keyword evidence="9 11" id="KW-0234">DNA repair</keyword>
<feature type="active site" description="Nucleophile; methyl group acceptor" evidence="11">
    <location>
        <position position="335"/>
    </location>
</feature>
<dbReference type="Gene3D" id="1.10.1670.40">
    <property type="match status" value="1"/>
</dbReference>
<dbReference type="GO" id="GO:0006307">
    <property type="term" value="P:DNA alkylation repair"/>
    <property type="evidence" value="ECO:0007669"/>
    <property type="project" value="UniProtKB-UniRule"/>
</dbReference>
<keyword evidence="13" id="KW-0326">Glycosidase</keyword>
<comment type="catalytic activity">
    <reaction evidence="2 11">
        <text>a 4-O-methyl-thymidine in DNA + L-cysteinyl-[protein] = a thymidine in DNA + S-methyl-L-cysteinyl-[protein]</text>
        <dbReference type="Rhea" id="RHEA:53428"/>
        <dbReference type="Rhea" id="RHEA-COMP:10131"/>
        <dbReference type="Rhea" id="RHEA-COMP:10132"/>
        <dbReference type="Rhea" id="RHEA-COMP:13555"/>
        <dbReference type="Rhea" id="RHEA-COMP:13556"/>
        <dbReference type="ChEBI" id="CHEBI:29950"/>
        <dbReference type="ChEBI" id="CHEBI:82612"/>
        <dbReference type="ChEBI" id="CHEBI:137386"/>
        <dbReference type="ChEBI" id="CHEBI:137387"/>
        <dbReference type="EC" id="2.1.1.63"/>
    </reaction>
</comment>
<dbReference type="Proteomes" id="UP000005707">
    <property type="component" value="Unassembled WGS sequence"/>
</dbReference>
<dbReference type="GO" id="GO:0005737">
    <property type="term" value="C:cytoplasm"/>
    <property type="evidence" value="ECO:0007669"/>
    <property type="project" value="UniProtKB-SubCell"/>
</dbReference>
<dbReference type="Gene3D" id="3.30.160.70">
    <property type="entry name" value="Methylated DNA-protein cysteine methyltransferase domain"/>
    <property type="match status" value="1"/>
</dbReference>
<dbReference type="Pfam" id="PF02870">
    <property type="entry name" value="Methyltransf_1N"/>
    <property type="match status" value="1"/>
</dbReference>
<comment type="similarity">
    <text evidence="3 11">Belongs to the MGMT family.</text>
</comment>
<dbReference type="FunFam" id="1.10.340.30:FF:000004">
    <property type="entry name" value="DNA-3-methyladenine glycosylase II"/>
    <property type="match status" value="1"/>
</dbReference>
<dbReference type="GO" id="GO:0006285">
    <property type="term" value="P:base-excision repair, AP site formation"/>
    <property type="evidence" value="ECO:0007669"/>
    <property type="project" value="TreeGrafter"/>
</dbReference>
<dbReference type="eggNOG" id="COG0350">
    <property type="taxonomic scope" value="Bacteria"/>
</dbReference>
<dbReference type="CDD" id="cd06445">
    <property type="entry name" value="ATase"/>
    <property type="match status" value="1"/>
</dbReference>
<evidence type="ECO:0000256" key="8">
    <source>
        <dbReference type="ARBA" id="ARBA00022763"/>
    </source>
</evidence>
<dbReference type="InterPro" id="IPR051912">
    <property type="entry name" value="Alkylbase_DNA_Glycosylase/TA"/>
</dbReference>
<keyword evidence="8 11" id="KW-0227">DNA damage</keyword>
<dbReference type="GO" id="GO:0032259">
    <property type="term" value="P:methylation"/>
    <property type="evidence" value="ECO:0007669"/>
    <property type="project" value="UniProtKB-KW"/>
</dbReference>
<keyword evidence="7 11" id="KW-0808">Transferase</keyword>
<dbReference type="Gene3D" id="1.10.340.30">
    <property type="entry name" value="Hypothetical protein, domain 2"/>
    <property type="match status" value="1"/>
</dbReference>
<reference evidence="13 14" key="1">
    <citation type="journal article" date="2011" name="J. Bacteriol.">
        <title>Genome sequence of Haloplasma contractile, an unusual contractile bacterium from a deep-sea anoxic brine lake.</title>
        <authorList>
            <person name="Antunes A."/>
            <person name="Alam I."/>
            <person name="El Dorry H."/>
            <person name="Siam R."/>
            <person name="Robertson A."/>
            <person name="Bajic V.B."/>
            <person name="Stingl U."/>
        </authorList>
    </citation>
    <scope>NUCLEOTIDE SEQUENCE [LARGE SCALE GENOMIC DNA]</scope>
    <source>
        <strain evidence="13 14">SSD-17B</strain>
    </source>
</reference>
<dbReference type="HAMAP" id="MF_00772">
    <property type="entry name" value="OGT"/>
    <property type="match status" value="1"/>
</dbReference>
<protein>
    <recommendedName>
        <fullName evidence="11">Methylated-DNA--protein-cysteine methyltransferase</fullName>
        <ecNumber evidence="11">2.1.1.63</ecNumber>
    </recommendedName>
    <alternativeName>
        <fullName evidence="11">6-O-methylguanine-DNA methyltransferase</fullName>
        <shortName evidence="11">MGMT</shortName>
    </alternativeName>
    <alternativeName>
        <fullName evidence="11">O-6-methylguanine-DNA-alkyltransferase</fullName>
    </alternativeName>
</protein>
<dbReference type="STRING" id="1033810.HLPCO_001751"/>
<dbReference type="OrthoDB" id="9785929at2"/>
<evidence type="ECO:0000313" key="14">
    <source>
        <dbReference type="Proteomes" id="UP000005707"/>
    </source>
</evidence>
<dbReference type="GO" id="GO:0008725">
    <property type="term" value="F:DNA-3-methyladenine glycosylase activity"/>
    <property type="evidence" value="ECO:0007669"/>
    <property type="project" value="TreeGrafter"/>
</dbReference>
<name>F7PTR1_9MOLU</name>
<evidence type="ECO:0000256" key="10">
    <source>
        <dbReference type="ARBA" id="ARBA00049348"/>
    </source>
</evidence>
<sequence length="367" mass="42434">MYERIIITDREIEGLKAKDEKMKLLIETIGDINRDYIKNPFIALVHSIVYQQLAIKAATAIWNRFCETVTLTPESLLYTSDELLRTCGLSRTKITYIKNIARAVVQRDLTLEKLTHMSDADIIEQLTYIKGIGTWTAEMFLIFSLNRKDVMSYKDLAILKGLKWLYNMKNLPTMTQFEKLKKKFTPYNTLASLYLWEVTTRNFYKYKLIDTVLLQHNVTYLESPIGLVEIQAEQGEIIRLGFVKEKRYEEKLEPILVEAKNQLNAYFKGDRDTFDLPFKINGTTFQSKVWTELSNIPYGETRSYKDIAIGIGNEKASRAIGNANNKNKIAILIPCHRVVGTKGKLVGYEGGLWRKEWLLKHEGSYKS</sequence>
<evidence type="ECO:0000256" key="9">
    <source>
        <dbReference type="ARBA" id="ARBA00023204"/>
    </source>
</evidence>
<dbReference type="CDD" id="cd00056">
    <property type="entry name" value="ENDO3c"/>
    <property type="match status" value="1"/>
</dbReference>
<dbReference type="InterPro" id="IPR011257">
    <property type="entry name" value="DNA_glycosylase"/>
</dbReference>
<dbReference type="PANTHER" id="PTHR43003">
    <property type="entry name" value="DNA-3-METHYLADENINE GLYCOSYLASE"/>
    <property type="match status" value="1"/>
</dbReference>
<dbReference type="GO" id="GO:0032993">
    <property type="term" value="C:protein-DNA complex"/>
    <property type="evidence" value="ECO:0007669"/>
    <property type="project" value="TreeGrafter"/>
</dbReference>
<evidence type="ECO:0000256" key="5">
    <source>
        <dbReference type="ARBA" id="ARBA00022490"/>
    </source>
</evidence>
<dbReference type="InterPro" id="IPR003265">
    <property type="entry name" value="HhH-GPD_domain"/>
</dbReference>
<dbReference type="InterPro" id="IPR008332">
    <property type="entry name" value="MethylG_MeTrfase_N"/>
</dbReference>
<comment type="miscellaneous">
    <text evidence="11">This enzyme catalyzes only one turnover and therefore is not strictly catalytic. According to one definition, an enzyme is a biocatalyst that acts repeatedly and over many reaction cycles.</text>
</comment>
<dbReference type="GO" id="GO:0043916">
    <property type="term" value="F:DNA-7-methylguanine glycosylase activity"/>
    <property type="evidence" value="ECO:0007669"/>
    <property type="project" value="TreeGrafter"/>
</dbReference>
<dbReference type="InParanoid" id="F7PTR1"/>
<evidence type="ECO:0000259" key="12">
    <source>
        <dbReference type="SMART" id="SM00478"/>
    </source>
</evidence>
<dbReference type="Gene3D" id="1.10.10.10">
    <property type="entry name" value="Winged helix-like DNA-binding domain superfamily/Winged helix DNA-binding domain"/>
    <property type="match status" value="1"/>
</dbReference>
<evidence type="ECO:0000256" key="4">
    <source>
        <dbReference type="ARBA" id="ARBA00010817"/>
    </source>
</evidence>
<comment type="function">
    <text evidence="11">Involved in the cellular defense against the biological effects of O6-methylguanine (O6-MeG) and O4-methylthymine (O4-MeT) in DNA. Repairs the methylated nucleobase in DNA by stoichiometrically transferring the methyl group to a cysteine residue in the enzyme. This is a suicide reaction: the enzyme is irreversibly inactivated.</text>
</comment>
<accession>F7PTR1</accession>
<proteinExistence type="inferred from homology"/>
<evidence type="ECO:0000256" key="1">
    <source>
        <dbReference type="ARBA" id="ARBA00000086"/>
    </source>
</evidence>
<keyword evidence="14" id="KW-1185">Reference proteome</keyword>
<comment type="catalytic activity">
    <reaction evidence="10 11">
        <text>a 6-O-methyl-2'-deoxyguanosine in DNA + L-cysteinyl-[protein] = S-methyl-L-cysteinyl-[protein] + a 2'-deoxyguanosine in DNA</text>
        <dbReference type="Rhea" id="RHEA:24000"/>
        <dbReference type="Rhea" id="RHEA-COMP:10131"/>
        <dbReference type="Rhea" id="RHEA-COMP:10132"/>
        <dbReference type="Rhea" id="RHEA-COMP:11367"/>
        <dbReference type="Rhea" id="RHEA-COMP:11368"/>
        <dbReference type="ChEBI" id="CHEBI:29950"/>
        <dbReference type="ChEBI" id="CHEBI:82612"/>
        <dbReference type="ChEBI" id="CHEBI:85445"/>
        <dbReference type="ChEBI" id="CHEBI:85448"/>
        <dbReference type="EC" id="2.1.1.63"/>
    </reaction>
</comment>
<comment type="similarity">
    <text evidence="4">Belongs to the alkylbase DNA glycosidase AlkA family.</text>
</comment>
<dbReference type="EC" id="2.1.1.63" evidence="11"/>
<comment type="catalytic activity">
    <reaction evidence="1">
        <text>Hydrolysis of alkylated DNA, releasing 3-methyladenine, 3-methylguanine, 7-methylguanine and 7-methyladenine.</text>
        <dbReference type="EC" id="3.2.2.21"/>
    </reaction>
</comment>
<dbReference type="eggNOG" id="COG0122">
    <property type="taxonomic scope" value="Bacteria"/>
</dbReference>
<evidence type="ECO:0000256" key="3">
    <source>
        <dbReference type="ARBA" id="ARBA00008711"/>
    </source>
</evidence>
<dbReference type="InterPro" id="IPR001497">
    <property type="entry name" value="MethylDNA_cys_MeTrfase_AS"/>
</dbReference>
<dbReference type="InterPro" id="IPR036217">
    <property type="entry name" value="MethylDNA_cys_MeTrfase_DNAb"/>
</dbReference>
<feature type="domain" description="HhH-GPD" evidence="12">
    <location>
        <begin position="49"/>
        <end position="214"/>
    </location>
</feature>
<evidence type="ECO:0000256" key="2">
    <source>
        <dbReference type="ARBA" id="ARBA00001286"/>
    </source>
</evidence>
<evidence type="ECO:0000256" key="6">
    <source>
        <dbReference type="ARBA" id="ARBA00022603"/>
    </source>
</evidence>
<evidence type="ECO:0000256" key="11">
    <source>
        <dbReference type="HAMAP-Rule" id="MF_00772"/>
    </source>
</evidence>
<dbReference type="InterPro" id="IPR023546">
    <property type="entry name" value="MGMT"/>
</dbReference>
<keyword evidence="5 11" id="KW-0963">Cytoplasm</keyword>
<dbReference type="SUPFAM" id="SSF46767">
    <property type="entry name" value="Methylated DNA-protein cysteine methyltransferase, C-terminal domain"/>
    <property type="match status" value="1"/>
</dbReference>
<dbReference type="InterPro" id="IPR014048">
    <property type="entry name" value="MethylDNA_cys_MeTrfase_DNA-bd"/>
</dbReference>
<evidence type="ECO:0000313" key="13">
    <source>
        <dbReference type="EMBL" id="ERJ12224.1"/>
    </source>
</evidence>
<dbReference type="InterPro" id="IPR036388">
    <property type="entry name" value="WH-like_DNA-bd_sf"/>
</dbReference>
<dbReference type="SMART" id="SM00478">
    <property type="entry name" value="ENDO3c"/>
    <property type="match status" value="1"/>
</dbReference>
<dbReference type="PANTHER" id="PTHR43003:SF5">
    <property type="entry name" value="DNA-3-METHYLADENINE GLYCOSYLASE"/>
    <property type="match status" value="1"/>
</dbReference>
<keyword evidence="6 11" id="KW-0489">Methyltransferase</keyword>